<name>A0A1Y2IL16_TRAC3</name>
<proteinExistence type="predicted"/>
<dbReference type="OrthoDB" id="2755612at2759"/>
<evidence type="ECO:0000256" key="1">
    <source>
        <dbReference type="SAM" id="MobiDB-lite"/>
    </source>
</evidence>
<evidence type="ECO:0000313" key="2">
    <source>
        <dbReference type="EMBL" id="OSD01313.1"/>
    </source>
</evidence>
<feature type="compositionally biased region" description="Low complexity" evidence="1">
    <location>
        <begin position="292"/>
        <end position="304"/>
    </location>
</feature>
<feature type="compositionally biased region" description="Polar residues" evidence="1">
    <location>
        <begin position="186"/>
        <end position="195"/>
    </location>
</feature>
<organism evidence="2 3">
    <name type="scientific">Trametes coccinea (strain BRFM310)</name>
    <name type="common">Pycnoporus coccineus</name>
    <dbReference type="NCBI Taxonomy" id="1353009"/>
    <lineage>
        <taxon>Eukaryota</taxon>
        <taxon>Fungi</taxon>
        <taxon>Dikarya</taxon>
        <taxon>Basidiomycota</taxon>
        <taxon>Agaricomycotina</taxon>
        <taxon>Agaricomycetes</taxon>
        <taxon>Polyporales</taxon>
        <taxon>Polyporaceae</taxon>
        <taxon>Trametes</taxon>
    </lineage>
</organism>
<feature type="region of interest" description="Disordered" evidence="1">
    <location>
        <begin position="1"/>
        <end position="220"/>
    </location>
</feature>
<feature type="compositionally biased region" description="Pro residues" evidence="1">
    <location>
        <begin position="240"/>
        <end position="257"/>
    </location>
</feature>
<sequence>MPSDPITLPQLPPLPPQTPFVADNYPWARHYPQSSWEPSPKVESGRGKSTSPGSRVRALPSPPSMNAPPTSFVDVVSPPPRSQSRTHSRSRSGGRVPVLPSASSAEPIVISPPVRTHSRSTSAALPKVSPRPPAAEPAVKMHSRSKSRPLPLPLPPKDMALPTNQIPVRSESIPASVKPTLASAPAASQSTSHNASPRVKHRPEAVPVSAPARKLQTVPQHSRAILVSVSAERSFLTLDSPPPIPASAPVRAPTPPRPKLRPGLPATPRRQDNNGGGERGRSAQSATATMRSSPSVGPGPSSSSRATRAGEDYARKWVLEKKGKRLTQDTMVVAQQLRLLR</sequence>
<feature type="compositionally biased region" description="Polar residues" evidence="1">
    <location>
        <begin position="282"/>
        <end position="291"/>
    </location>
</feature>
<dbReference type="AlphaFoldDB" id="A0A1Y2IL16"/>
<evidence type="ECO:0000313" key="3">
    <source>
        <dbReference type="Proteomes" id="UP000193067"/>
    </source>
</evidence>
<dbReference type="Proteomes" id="UP000193067">
    <property type="component" value="Unassembled WGS sequence"/>
</dbReference>
<dbReference type="EMBL" id="KZ084112">
    <property type="protein sequence ID" value="OSD01313.1"/>
    <property type="molecule type" value="Genomic_DNA"/>
</dbReference>
<protein>
    <submittedName>
        <fullName evidence="2">Uncharacterized protein</fullName>
    </submittedName>
</protein>
<keyword evidence="3" id="KW-1185">Reference proteome</keyword>
<gene>
    <name evidence="2" type="ORF">PYCCODRAFT_538584</name>
</gene>
<reference evidence="2 3" key="1">
    <citation type="journal article" date="2015" name="Biotechnol. Biofuels">
        <title>Enhanced degradation of softwood versus hardwood by the white-rot fungus Pycnoporus coccineus.</title>
        <authorList>
            <person name="Couturier M."/>
            <person name="Navarro D."/>
            <person name="Chevret D."/>
            <person name="Henrissat B."/>
            <person name="Piumi F."/>
            <person name="Ruiz-Duenas F.J."/>
            <person name="Martinez A.T."/>
            <person name="Grigoriev I.V."/>
            <person name="Riley R."/>
            <person name="Lipzen A."/>
            <person name="Berrin J.G."/>
            <person name="Master E.R."/>
            <person name="Rosso M.N."/>
        </authorList>
    </citation>
    <scope>NUCLEOTIDE SEQUENCE [LARGE SCALE GENOMIC DNA]</scope>
    <source>
        <strain evidence="2 3">BRFM310</strain>
    </source>
</reference>
<accession>A0A1Y2IL16</accession>
<feature type="region of interest" description="Disordered" evidence="1">
    <location>
        <begin position="236"/>
        <end position="312"/>
    </location>
</feature>